<dbReference type="Proteomes" id="UP000257109">
    <property type="component" value="Unassembled WGS sequence"/>
</dbReference>
<organism evidence="1 2">
    <name type="scientific">Mucuna pruriens</name>
    <name type="common">Velvet bean</name>
    <name type="synonym">Dolichos pruriens</name>
    <dbReference type="NCBI Taxonomy" id="157652"/>
    <lineage>
        <taxon>Eukaryota</taxon>
        <taxon>Viridiplantae</taxon>
        <taxon>Streptophyta</taxon>
        <taxon>Embryophyta</taxon>
        <taxon>Tracheophyta</taxon>
        <taxon>Spermatophyta</taxon>
        <taxon>Magnoliopsida</taxon>
        <taxon>eudicotyledons</taxon>
        <taxon>Gunneridae</taxon>
        <taxon>Pentapetalae</taxon>
        <taxon>rosids</taxon>
        <taxon>fabids</taxon>
        <taxon>Fabales</taxon>
        <taxon>Fabaceae</taxon>
        <taxon>Papilionoideae</taxon>
        <taxon>50 kb inversion clade</taxon>
        <taxon>NPAAA clade</taxon>
        <taxon>indigoferoid/millettioid clade</taxon>
        <taxon>Phaseoleae</taxon>
        <taxon>Mucuna</taxon>
    </lineage>
</organism>
<keyword evidence="2" id="KW-1185">Reference proteome</keyword>
<evidence type="ECO:0000313" key="1">
    <source>
        <dbReference type="EMBL" id="RDY01012.1"/>
    </source>
</evidence>
<name>A0A371HE14_MUCPR</name>
<sequence>MRKLPPIVRVSCLMVRRLMSSQVVEEAENQRENILHSRCLVMGKLCPIIIDGGSSVNVVSLRLLEKLNIPTFFIQNLINYNDLVKGVNKKVALAFTLESSPPYVTRS</sequence>
<evidence type="ECO:0000313" key="2">
    <source>
        <dbReference type="Proteomes" id="UP000257109"/>
    </source>
</evidence>
<comment type="caution">
    <text evidence="1">The sequence shown here is derived from an EMBL/GenBank/DDBJ whole genome shotgun (WGS) entry which is preliminary data.</text>
</comment>
<dbReference type="AlphaFoldDB" id="A0A371HE14"/>
<accession>A0A371HE14</accession>
<gene>
    <name evidence="1" type="ORF">CR513_15725</name>
</gene>
<dbReference type="PANTHER" id="PTHR35046:SF26">
    <property type="entry name" value="RNA-DIRECTED DNA POLYMERASE"/>
    <property type="match status" value="1"/>
</dbReference>
<proteinExistence type="predicted"/>
<dbReference type="OrthoDB" id="1747743at2759"/>
<dbReference type="PANTHER" id="PTHR35046">
    <property type="entry name" value="ZINC KNUCKLE (CCHC-TYPE) FAMILY PROTEIN"/>
    <property type="match status" value="1"/>
</dbReference>
<reference evidence="1" key="1">
    <citation type="submission" date="2018-05" db="EMBL/GenBank/DDBJ databases">
        <title>Draft genome of Mucuna pruriens seed.</title>
        <authorList>
            <person name="Nnadi N.E."/>
            <person name="Vos R."/>
            <person name="Hasami M.H."/>
            <person name="Devisetty U.K."/>
            <person name="Aguiy J.C."/>
        </authorList>
    </citation>
    <scope>NUCLEOTIDE SEQUENCE [LARGE SCALE GENOMIC DNA]</scope>
    <source>
        <strain evidence="1">JCA_2017</strain>
    </source>
</reference>
<dbReference type="EMBL" id="QJKJ01002859">
    <property type="protein sequence ID" value="RDY01012.1"/>
    <property type="molecule type" value="Genomic_DNA"/>
</dbReference>
<protein>
    <submittedName>
        <fullName evidence="1">Uncharacterized protein</fullName>
    </submittedName>
</protein>
<feature type="non-terminal residue" evidence="1">
    <location>
        <position position="1"/>
    </location>
</feature>
<dbReference type="InterPro" id="IPR021109">
    <property type="entry name" value="Peptidase_aspartic_dom_sf"/>
</dbReference>
<dbReference type="Gene3D" id="2.40.70.10">
    <property type="entry name" value="Acid Proteases"/>
    <property type="match status" value="1"/>
</dbReference>